<keyword evidence="12" id="KW-1185">Reference proteome</keyword>
<dbReference type="SUPFAM" id="SSF47203">
    <property type="entry name" value="Acyl-CoA dehydrogenase C-terminal domain-like"/>
    <property type="match status" value="1"/>
</dbReference>
<feature type="domain" description="Acyl-CoA dehydrogenase/oxidase C-terminal" evidence="7">
    <location>
        <begin position="220"/>
        <end position="361"/>
    </location>
</feature>
<gene>
    <name evidence="11" type="ORF">GCM10007116_07450</name>
    <name evidence="10" type="ORF">HS1genome_0407</name>
</gene>
<evidence type="ECO:0000256" key="4">
    <source>
        <dbReference type="ARBA" id="ARBA00022827"/>
    </source>
</evidence>
<dbReference type="InterPro" id="IPR009075">
    <property type="entry name" value="AcylCo_DH/oxidase_C"/>
</dbReference>
<comment type="similarity">
    <text evidence="2 6">Belongs to the acyl-CoA dehydrogenase family.</text>
</comment>
<evidence type="ECO:0000256" key="1">
    <source>
        <dbReference type="ARBA" id="ARBA00001974"/>
    </source>
</evidence>
<accession>A0A348B1G6</accession>
<dbReference type="Gene3D" id="1.20.140.10">
    <property type="entry name" value="Butyryl-CoA Dehydrogenase, subunit A, domain 3"/>
    <property type="match status" value="1"/>
</dbReference>
<evidence type="ECO:0000313" key="11">
    <source>
        <dbReference type="EMBL" id="GGT92138.1"/>
    </source>
</evidence>
<dbReference type="InterPro" id="IPR037069">
    <property type="entry name" value="AcylCoA_DH/ox_N_sf"/>
</dbReference>
<dbReference type="Proteomes" id="UP000616143">
    <property type="component" value="Unassembled WGS sequence"/>
</dbReference>
<dbReference type="PROSITE" id="PS00072">
    <property type="entry name" value="ACYL_COA_DH_1"/>
    <property type="match status" value="1"/>
</dbReference>
<reference evidence="10" key="3">
    <citation type="journal article" date="2019" name="BMC Res. Notes">
        <title>Complete genome sequence of the Sulfodiicoccus acidiphilus strain HS-1T, the first crenarchaeon that lacks polB3, isolated from an acidic hot spring in Ohwaku-dani, Hakone, Japan.</title>
        <authorList>
            <person name="Sakai H.D."/>
            <person name="Kurosawa N."/>
        </authorList>
    </citation>
    <scope>NUCLEOTIDE SEQUENCE</scope>
    <source>
        <strain evidence="10">HS-1</strain>
    </source>
</reference>
<dbReference type="InterPro" id="IPR006091">
    <property type="entry name" value="Acyl-CoA_Oxase/DH_mid-dom"/>
</dbReference>
<dbReference type="PANTHER" id="PTHR43884">
    <property type="entry name" value="ACYL-COA DEHYDROGENASE"/>
    <property type="match status" value="1"/>
</dbReference>
<dbReference type="InterPro" id="IPR009100">
    <property type="entry name" value="AcylCoA_DH/oxidase_NM_dom_sf"/>
</dbReference>
<reference evidence="12" key="2">
    <citation type="submission" date="2018-04" db="EMBL/GenBank/DDBJ databases">
        <title>Complete genome sequence of Sulfodiicoccus acidiphilus strain HS-1.</title>
        <authorList>
            <person name="Sakai H.D."/>
            <person name="Kurosawa N."/>
        </authorList>
    </citation>
    <scope>NUCLEOTIDE SEQUENCE [LARGE SCALE GENOMIC DNA]</scope>
    <source>
        <strain evidence="12">HS-1</strain>
    </source>
</reference>
<sequence length="366" mass="41292">MIPENLDELRSKAREFAIREFTEDRIRKYEEEEKYPEEIRRKAFEAGFLNMNDPWGMLVAMEEFCRVDPGLGISALSAAFGSEVIMLFGSDYLKRKYLEPVLRGEKISGFAVTEPSAGSDVAGIKSRLERRGKGWILNGEKIFITNGTVADHFYVLARSSPPPSPEKRHHGMTMVVVESSWPGFEATQMKGKLGMRATSTAHIKFHDVEVPEENVIGEEGKGFYYVMTFFDISRIHVATQALGIAQGALDSFVEYVVSNGLGNRESYQFAIAEAATRVHAARLLTYDAADRLFRFSPDPVRTSMAKYFAGETAVHVTDLALRYTGLRGLTSRLEKFYRDAKIEEIWEGTNEVEKLVISRMLLKGKR</sequence>
<dbReference type="Gene3D" id="1.10.540.10">
    <property type="entry name" value="Acyl-CoA dehydrogenase/oxidase, N-terminal domain"/>
    <property type="match status" value="1"/>
</dbReference>
<evidence type="ECO:0000256" key="2">
    <source>
        <dbReference type="ARBA" id="ARBA00009347"/>
    </source>
</evidence>
<dbReference type="Gene3D" id="2.40.110.10">
    <property type="entry name" value="Butyryl-CoA Dehydrogenase, subunit A, domain 2"/>
    <property type="match status" value="1"/>
</dbReference>
<protein>
    <submittedName>
        <fullName evidence="10">Acyl-CoA dehydrogenase</fullName>
    </submittedName>
</protein>
<evidence type="ECO:0000313" key="10">
    <source>
        <dbReference type="EMBL" id="BBD72018.1"/>
    </source>
</evidence>
<evidence type="ECO:0000256" key="6">
    <source>
        <dbReference type="RuleBase" id="RU362125"/>
    </source>
</evidence>
<dbReference type="Pfam" id="PF02771">
    <property type="entry name" value="Acyl-CoA_dh_N"/>
    <property type="match status" value="1"/>
</dbReference>
<dbReference type="Proteomes" id="UP000276741">
    <property type="component" value="Chromosome"/>
</dbReference>
<comment type="cofactor">
    <cofactor evidence="1 6">
        <name>FAD</name>
        <dbReference type="ChEBI" id="CHEBI:57692"/>
    </cofactor>
</comment>
<dbReference type="GO" id="GO:0050660">
    <property type="term" value="F:flavin adenine dinucleotide binding"/>
    <property type="evidence" value="ECO:0007669"/>
    <property type="project" value="InterPro"/>
</dbReference>
<reference evidence="11" key="1">
    <citation type="journal article" date="2014" name="Int. J. Syst. Evol. Microbiol.">
        <title>Complete genome sequence of Corynebacterium casei LMG S-19264T (=DSM 44701T), isolated from a smear-ripened cheese.</title>
        <authorList>
            <consortium name="US DOE Joint Genome Institute (JGI-PGF)"/>
            <person name="Walter F."/>
            <person name="Albersmeier A."/>
            <person name="Kalinowski J."/>
            <person name="Ruckert C."/>
        </authorList>
    </citation>
    <scope>NUCLEOTIDE SEQUENCE</scope>
    <source>
        <strain evidence="11">JCM 31740</strain>
    </source>
</reference>
<dbReference type="EMBL" id="BMQS01000005">
    <property type="protein sequence ID" value="GGT92138.1"/>
    <property type="molecule type" value="Genomic_DNA"/>
</dbReference>
<keyword evidence="3 6" id="KW-0285">Flavoprotein</keyword>
<dbReference type="InterPro" id="IPR006089">
    <property type="entry name" value="Acyl-CoA_DH_CS"/>
</dbReference>
<dbReference type="EMBL" id="AP018553">
    <property type="protein sequence ID" value="BBD72018.1"/>
    <property type="molecule type" value="Genomic_DNA"/>
</dbReference>
<dbReference type="RefSeq" id="WP_197721497.1">
    <property type="nucleotide sequence ID" value="NZ_AP018553.1"/>
</dbReference>
<dbReference type="Pfam" id="PF00441">
    <property type="entry name" value="Acyl-CoA_dh_1"/>
    <property type="match status" value="1"/>
</dbReference>
<dbReference type="Pfam" id="PF02770">
    <property type="entry name" value="Acyl-CoA_dh_M"/>
    <property type="match status" value="1"/>
</dbReference>
<keyword evidence="5 6" id="KW-0560">Oxidoreductase</keyword>
<name>A0A348B1G6_9CREN</name>
<evidence type="ECO:0000256" key="5">
    <source>
        <dbReference type="ARBA" id="ARBA00023002"/>
    </source>
</evidence>
<dbReference type="InterPro" id="IPR046373">
    <property type="entry name" value="Acyl-CoA_Oxase/DH_mid-dom_sf"/>
</dbReference>
<evidence type="ECO:0000259" key="9">
    <source>
        <dbReference type="Pfam" id="PF02771"/>
    </source>
</evidence>
<feature type="domain" description="Acyl-CoA dehydrogenase/oxidase N-terminal" evidence="9">
    <location>
        <begin position="4"/>
        <end position="105"/>
    </location>
</feature>
<dbReference type="AlphaFoldDB" id="A0A348B1G6"/>
<reference evidence="11" key="4">
    <citation type="submission" date="2020-09" db="EMBL/GenBank/DDBJ databases">
        <authorList>
            <person name="Sun Q."/>
            <person name="Ohkuma M."/>
        </authorList>
    </citation>
    <scope>NUCLEOTIDE SEQUENCE</scope>
    <source>
        <strain evidence="11">JCM 31740</strain>
    </source>
</reference>
<evidence type="ECO:0000259" key="7">
    <source>
        <dbReference type="Pfam" id="PF00441"/>
    </source>
</evidence>
<evidence type="ECO:0000256" key="3">
    <source>
        <dbReference type="ARBA" id="ARBA00022630"/>
    </source>
</evidence>
<dbReference type="FunFam" id="2.40.110.10:FF:000002">
    <property type="entry name" value="Acyl-CoA dehydrogenase fadE12"/>
    <property type="match status" value="1"/>
</dbReference>
<organism evidence="10 12">
    <name type="scientific">Sulfodiicoccus acidiphilus</name>
    <dbReference type="NCBI Taxonomy" id="1670455"/>
    <lineage>
        <taxon>Archaea</taxon>
        <taxon>Thermoproteota</taxon>
        <taxon>Thermoprotei</taxon>
        <taxon>Sulfolobales</taxon>
        <taxon>Sulfolobaceae</taxon>
        <taxon>Sulfodiicoccus</taxon>
    </lineage>
</organism>
<feature type="domain" description="Acyl-CoA oxidase/dehydrogenase middle" evidence="8">
    <location>
        <begin position="109"/>
        <end position="208"/>
    </location>
</feature>
<dbReference type="KEGG" id="sacd:HS1genome_0407"/>
<dbReference type="GO" id="GO:0003995">
    <property type="term" value="F:acyl-CoA dehydrogenase activity"/>
    <property type="evidence" value="ECO:0007669"/>
    <property type="project" value="InterPro"/>
</dbReference>
<dbReference type="SUPFAM" id="SSF56645">
    <property type="entry name" value="Acyl-CoA dehydrogenase NM domain-like"/>
    <property type="match status" value="1"/>
</dbReference>
<dbReference type="InterPro" id="IPR013786">
    <property type="entry name" value="AcylCoA_DH/ox_N"/>
</dbReference>
<dbReference type="GeneID" id="38665910"/>
<dbReference type="InterPro" id="IPR036250">
    <property type="entry name" value="AcylCo_DH-like_C"/>
</dbReference>
<dbReference type="PANTHER" id="PTHR43884:SF12">
    <property type="entry name" value="ISOVALERYL-COA DEHYDROGENASE, MITOCHONDRIAL-RELATED"/>
    <property type="match status" value="1"/>
</dbReference>
<keyword evidence="4 6" id="KW-0274">FAD</keyword>
<evidence type="ECO:0000313" key="12">
    <source>
        <dbReference type="Proteomes" id="UP000276741"/>
    </source>
</evidence>
<proteinExistence type="inferred from homology"/>
<evidence type="ECO:0000259" key="8">
    <source>
        <dbReference type="Pfam" id="PF02770"/>
    </source>
</evidence>